<dbReference type="Gene3D" id="2.60.40.150">
    <property type="entry name" value="C2 domain"/>
    <property type="match status" value="1"/>
</dbReference>
<dbReference type="SUPFAM" id="SSF51695">
    <property type="entry name" value="PLC-like phosphodiesterases"/>
    <property type="match status" value="1"/>
</dbReference>
<comment type="catalytic activity">
    <reaction evidence="5">
        <text>a 1,2-diacyl-sn-glycero-3-phospho-(1D-myo-inositol-4,5-bisphosphate) + H2O = 1D-myo-inositol 1,4,5-trisphosphate + a 1,2-diacyl-sn-glycerol + H(+)</text>
        <dbReference type="Rhea" id="RHEA:33179"/>
        <dbReference type="ChEBI" id="CHEBI:15377"/>
        <dbReference type="ChEBI" id="CHEBI:15378"/>
        <dbReference type="ChEBI" id="CHEBI:17815"/>
        <dbReference type="ChEBI" id="CHEBI:58456"/>
        <dbReference type="ChEBI" id="CHEBI:203600"/>
        <dbReference type="EC" id="3.1.4.11"/>
    </reaction>
</comment>
<keyword evidence="7" id="KW-0472">Membrane</keyword>
<dbReference type="Pfam" id="PF00387">
    <property type="entry name" value="PI-PLC-Y"/>
    <property type="match status" value="1"/>
</dbReference>
<dbReference type="SMART" id="SM00148">
    <property type="entry name" value="PLCXc"/>
    <property type="match status" value="1"/>
</dbReference>
<feature type="transmembrane region" description="Helical" evidence="7">
    <location>
        <begin position="427"/>
        <end position="450"/>
    </location>
</feature>
<keyword evidence="4 5" id="KW-0443">Lipid metabolism</keyword>
<evidence type="ECO:0000256" key="2">
    <source>
        <dbReference type="ARBA" id="ARBA00022801"/>
    </source>
</evidence>
<dbReference type="PANTHER" id="PTHR10336:SF36">
    <property type="entry name" value="1-PHOSPHATIDYLINOSITOL 4,5-BISPHOSPHATE PHOSPHODIESTERASE BETA-4"/>
    <property type="match status" value="1"/>
</dbReference>
<evidence type="ECO:0000256" key="3">
    <source>
        <dbReference type="ARBA" id="ARBA00022963"/>
    </source>
</evidence>
<evidence type="ECO:0000256" key="7">
    <source>
        <dbReference type="SAM" id="Phobius"/>
    </source>
</evidence>
<feature type="transmembrane region" description="Helical" evidence="7">
    <location>
        <begin position="296"/>
        <end position="315"/>
    </location>
</feature>
<evidence type="ECO:0000256" key="4">
    <source>
        <dbReference type="ARBA" id="ARBA00023098"/>
    </source>
</evidence>
<reference evidence="9 10" key="1">
    <citation type="submission" date="2020-01" db="EMBL/GenBank/DDBJ databases">
        <title>Identification and distribution of gene clusters putatively required for synthesis of sphingolipid metabolism inhibitors in phylogenetically diverse species of the filamentous fungus Fusarium.</title>
        <authorList>
            <person name="Kim H.-S."/>
            <person name="Busman M."/>
            <person name="Brown D.W."/>
            <person name="Divon H."/>
            <person name="Uhlig S."/>
            <person name="Proctor R.H."/>
        </authorList>
    </citation>
    <scope>NUCLEOTIDE SEQUENCE [LARGE SCALE GENOMIC DNA]</scope>
    <source>
        <strain evidence="9 10">NRRL 20459</strain>
    </source>
</reference>
<dbReference type="InterPro" id="IPR000909">
    <property type="entry name" value="PLipase_C_PInositol-sp_X_dom"/>
</dbReference>
<evidence type="ECO:0000256" key="1">
    <source>
        <dbReference type="ARBA" id="ARBA00012368"/>
    </source>
</evidence>
<dbReference type="GO" id="GO:0016042">
    <property type="term" value="P:lipid catabolic process"/>
    <property type="evidence" value="ECO:0007669"/>
    <property type="project" value="UniProtKB-KW"/>
</dbReference>
<keyword evidence="10" id="KW-1185">Reference proteome</keyword>
<dbReference type="GO" id="GO:0051209">
    <property type="term" value="P:release of sequestered calcium ion into cytosol"/>
    <property type="evidence" value="ECO:0007669"/>
    <property type="project" value="TreeGrafter"/>
</dbReference>
<dbReference type="AlphaFoldDB" id="A0A8H4LQX2"/>
<dbReference type="PANTHER" id="PTHR10336">
    <property type="entry name" value="PHOSPHOINOSITIDE-SPECIFIC PHOSPHOLIPASE C FAMILY PROTEIN"/>
    <property type="match status" value="1"/>
</dbReference>
<evidence type="ECO:0000313" key="10">
    <source>
        <dbReference type="Proteomes" id="UP000554235"/>
    </source>
</evidence>
<organism evidence="9 10">
    <name type="scientific">Fusarium albosuccineum</name>
    <dbReference type="NCBI Taxonomy" id="1237068"/>
    <lineage>
        <taxon>Eukaryota</taxon>
        <taxon>Fungi</taxon>
        <taxon>Dikarya</taxon>
        <taxon>Ascomycota</taxon>
        <taxon>Pezizomycotina</taxon>
        <taxon>Sordariomycetes</taxon>
        <taxon>Hypocreomycetidae</taxon>
        <taxon>Hypocreales</taxon>
        <taxon>Nectriaceae</taxon>
        <taxon>Fusarium</taxon>
        <taxon>Fusarium decemcellulare species complex</taxon>
    </lineage>
</organism>
<feature type="domain" description="PI-PLC Y-box" evidence="8">
    <location>
        <begin position="840"/>
        <end position="932"/>
    </location>
</feature>
<dbReference type="PRINTS" id="PR00390">
    <property type="entry name" value="PHPHLIPASEC"/>
</dbReference>
<dbReference type="CDD" id="cd08598">
    <property type="entry name" value="PI-PLC1c_yeast"/>
    <property type="match status" value="1"/>
</dbReference>
<dbReference type="Pfam" id="PF00388">
    <property type="entry name" value="PI-PLC-X"/>
    <property type="match status" value="1"/>
</dbReference>
<dbReference type="GO" id="GO:0004435">
    <property type="term" value="F:phosphatidylinositol-4,5-bisphosphate phospholipase C activity"/>
    <property type="evidence" value="ECO:0007669"/>
    <property type="project" value="UniProtKB-EC"/>
</dbReference>
<dbReference type="InterPro" id="IPR001711">
    <property type="entry name" value="PLipase_C_Pinositol-sp_Y"/>
</dbReference>
<dbReference type="InterPro" id="IPR001192">
    <property type="entry name" value="PI-PLC_fam"/>
</dbReference>
<feature type="compositionally biased region" description="Low complexity" evidence="6">
    <location>
        <begin position="790"/>
        <end position="810"/>
    </location>
</feature>
<keyword evidence="7" id="KW-1133">Transmembrane helix</keyword>
<keyword evidence="7" id="KW-0812">Transmembrane</keyword>
<dbReference type="InterPro" id="IPR035892">
    <property type="entry name" value="C2_domain_sf"/>
</dbReference>
<dbReference type="InterPro" id="IPR017946">
    <property type="entry name" value="PLC-like_Pdiesterase_TIM-brl"/>
</dbReference>
<evidence type="ECO:0000256" key="5">
    <source>
        <dbReference type="RuleBase" id="RU361133"/>
    </source>
</evidence>
<accession>A0A8H4LQX2</accession>
<name>A0A8H4LQX2_9HYPO</name>
<gene>
    <name evidence="9" type="ORF">FALBO_480</name>
</gene>
<protein>
    <recommendedName>
        <fullName evidence="1 5">Phosphoinositide phospholipase C</fullName>
        <ecNumber evidence="1 5">3.1.4.11</ecNumber>
    </recommendedName>
</protein>
<dbReference type="PROSITE" id="PS50007">
    <property type="entry name" value="PIPLC_X_DOMAIN"/>
    <property type="match status" value="1"/>
</dbReference>
<dbReference type="EC" id="3.1.4.11" evidence="1 5"/>
<feature type="transmembrane region" description="Helical" evidence="7">
    <location>
        <begin position="212"/>
        <end position="230"/>
    </location>
</feature>
<feature type="transmembrane region" description="Helical" evidence="7">
    <location>
        <begin position="84"/>
        <end position="108"/>
    </location>
</feature>
<evidence type="ECO:0000259" key="8">
    <source>
        <dbReference type="PROSITE" id="PS50008"/>
    </source>
</evidence>
<dbReference type="EMBL" id="JAADYS010000057">
    <property type="protein sequence ID" value="KAF4472613.1"/>
    <property type="molecule type" value="Genomic_DNA"/>
</dbReference>
<comment type="caution">
    <text evidence="9">The sequence shown here is derived from an EMBL/GenBank/DDBJ whole genome shotgun (WGS) entry which is preliminary data.</text>
</comment>
<proteinExistence type="predicted"/>
<feature type="region of interest" description="Disordered" evidence="6">
    <location>
        <begin position="783"/>
        <end position="810"/>
    </location>
</feature>
<dbReference type="Gene3D" id="3.20.20.190">
    <property type="entry name" value="Phosphatidylinositol (PI) phosphodiesterase"/>
    <property type="match status" value="1"/>
</dbReference>
<keyword evidence="3 5" id="KW-0442">Lipid degradation</keyword>
<dbReference type="OrthoDB" id="269822at2759"/>
<evidence type="ECO:0000313" key="9">
    <source>
        <dbReference type="EMBL" id="KAF4472613.1"/>
    </source>
</evidence>
<feature type="transmembrane region" description="Helical" evidence="7">
    <location>
        <begin position="263"/>
        <end position="284"/>
    </location>
</feature>
<evidence type="ECO:0000256" key="6">
    <source>
        <dbReference type="SAM" id="MobiDB-lite"/>
    </source>
</evidence>
<dbReference type="SMART" id="SM00149">
    <property type="entry name" value="PLCYc"/>
    <property type="match status" value="1"/>
</dbReference>
<dbReference type="GO" id="GO:0048015">
    <property type="term" value="P:phosphatidylinositol-mediated signaling"/>
    <property type="evidence" value="ECO:0007669"/>
    <property type="project" value="TreeGrafter"/>
</dbReference>
<feature type="transmembrane region" description="Helical" evidence="7">
    <location>
        <begin position="345"/>
        <end position="363"/>
    </location>
</feature>
<dbReference type="Proteomes" id="UP000554235">
    <property type="component" value="Unassembled WGS sequence"/>
</dbReference>
<dbReference type="PROSITE" id="PS50008">
    <property type="entry name" value="PIPLC_Y_DOMAIN"/>
    <property type="match status" value="1"/>
</dbReference>
<keyword evidence="2 5" id="KW-0378">Hydrolase</keyword>
<sequence length="1086" mass="121637">MATDIKPAFTVVDFNGAHDYSGQVLNASCVETWPEFSRLTLKLEASFNQSGLLDTYDTTLDLIGDDGTPLLCVRAWLTPEVRPWIRLLSFWLPIFTFILAVFVAFWPIREHEHHWVSRNTAHRITRVADMMAYMQFSYFSGALTLRYPGFFQPLVGPSSWSTLMLSMGPVTMDSPYAGVADGIYEINGTMTGEPGLEILTQITGSPVKPKSWLNTLVLALILFFLLYASIHVSDMLSRRGSTNLAENSEGSPQDFWSLLKRRFWIIARVFLSYFLLPLSAWSTYQFADAGRLIPKDSTMAILVFMLLLLTIWWSLSRAQGSLDIGLLLLQHTSRSIDETHTRKRYALVIFSLMLVRGVIIGGLQRYTIAQVSILLACELAHLVSMAYWTSLPSLLSLSGILQGSRLVILSLHLGFYPGVAGHPERVFLAYVILSGYFAILIGIFLIPIGLDIVRLILVTLSCKGTVVDAEKATPARSVSPSKSDRSAKFELSLLPPESPSDHHQYLAEKILGRDTTRLTDDQPDSITLADLSAFMKDVQGEDYDSNYISSRLSSGLVDFKNNLAEISPASHKTRISALVDFLLTKDNSAIRKTPRQYDLNRPINEYFICSSHNTYLLGRQVITRSTLQGYISALTRGCRCIEVDCWDGRDGQPIVKHGYSLTSSISFQDVTNTIKQYAFVQSDFPLWISLEVHCSAPQKAIMAQIMRETFGSSLVTEPLPGPSQPLPSPSQLRGKILIKTKIVHEVELLQNNQQPDAVATGCQTDSSSVSKKAEARAVLADLGDGDAKTSDGSSTVTSKSSSSLSQTSTFSNGPLEQLAVYGAGRRLPPLSQLDKQRNFIYSISEGFFKTQLKREDRGDFFSFLNLQHMLRVYPDATRVDSSNFHPLRYWRHGVQMVALNYQTDDLSMRINDAMFNGGTDNSGYVLKPERLRQSPELVLNQVKELHIMIDVIMTKDICWPKAYTRDATIYVEIEIMTADRDEDARRTKRPTRKVTIGHRDVIIDQSVDFSIKTSYPSLVFLQWSVKLSSDVKAFPRASVVASGIAKLENLKKGYQLLPLKRSFQDEEDCGYLFCKLDKVFCDVDVQ</sequence>